<sequence>MSNTQYGCPPDDYRLLVPRDWFRIDLVIDRWRPQLKKFIDQQATRRQLSRDAGHELWVSLRNAVETGVSQGALELYLRTDIAVGTTAPATLMVSLLPMRDALHASPEEFAQALSRREEKGASVSVSSLPAGACVRVSTTTTLEYYVQMPGEAGYILLSFTLPLSGVQSSLGELCEAMAGSLRWIHNTAPHEQHQSPP</sequence>
<protein>
    <submittedName>
        <fullName evidence="1">Uncharacterized protein</fullName>
    </submittedName>
</protein>
<evidence type="ECO:0000313" key="2">
    <source>
        <dbReference type="Proteomes" id="UP001500610"/>
    </source>
</evidence>
<keyword evidence="2" id="KW-1185">Reference proteome</keyword>
<proteinExistence type="predicted"/>
<dbReference type="Proteomes" id="UP001500610">
    <property type="component" value="Unassembled WGS sequence"/>
</dbReference>
<comment type="caution">
    <text evidence="1">The sequence shown here is derived from an EMBL/GenBank/DDBJ whole genome shotgun (WGS) entry which is preliminary data.</text>
</comment>
<reference evidence="2" key="1">
    <citation type="journal article" date="2019" name="Int. J. Syst. Evol. Microbiol.">
        <title>The Global Catalogue of Microorganisms (GCM) 10K type strain sequencing project: providing services to taxonomists for standard genome sequencing and annotation.</title>
        <authorList>
            <consortium name="The Broad Institute Genomics Platform"/>
            <consortium name="The Broad Institute Genome Sequencing Center for Infectious Disease"/>
            <person name="Wu L."/>
            <person name="Ma J."/>
        </authorList>
    </citation>
    <scope>NUCLEOTIDE SEQUENCE [LARGE SCALE GENOMIC DNA]</scope>
    <source>
        <strain evidence="2">JCM 17657</strain>
    </source>
</reference>
<dbReference type="RefSeq" id="WP_226028150.1">
    <property type="nucleotide sequence ID" value="NZ_BAABIV010000016.1"/>
</dbReference>
<evidence type="ECO:0000313" key="1">
    <source>
        <dbReference type="EMBL" id="GAA4995371.1"/>
    </source>
</evidence>
<dbReference type="EMBL" id="BAABIV010000016">
    <property type="protein sequence ID" value="GAA4995371.1"/>
    <property type="molecule type" value="Genomic_DNA"/>
</dbReference>
<name>A0ABP9IFX4_9ACTN</name>
<gene>
    <name evidence="1" type="ORF">GCM10023257_41360</name>
</gene>
<organism evidence="1 2">
    <name type="scientific">Streptomyces hyderabadensis</name>
    <dbReference type="NCBI Taxonomy" id="598549"/>
    <lineage>
        <taxon>Bacteria</taxon>
        <taxon>Bacillati</taxon>
        <taxon>Actinomycetota</taxon>
        <taxon>Actinomycetes</taxon>
        <taxon>Kitasatosporales</taxon>
        <taxon>Streptomycetaceae</taxon>
        <taxon>Streptomyces</taxon>
    </lineage>
</organism>
<accession>A0ABP9IFX4</accession>